<comment type="caution">
    <text evidence="1">The sequence shown here is derived from an EMBL/GenBank/DDBJ whole genome shotgun (WGS) entry which is preliminary data.</text>
</comment>
<reference evidence="1 2" key="1">
    <citation type="journal article" date="2020" name="Mol. Biol. Evol.">
        <title>Distinct Expression and Methylation Patterns for Genes with Different Fates following a Single Whole-Genome Duplication in Flowering Plants.</title>
        <authorList>
            <person name="Shi T."/>
            <person name="Rahmani R.S."/>
            <person name="Gugger P.F."/>
            <person name="Wang M."/>
            <person name="Li H."/>
            <person name="Zhang Y."/>
            <person name="Li Z."/>
            <person name="Wang Q."/>
            <person name="Van de Peer Y."/>
            <person name="Marchal K."/>
            <person name="Chen J."/>
        </authorList>
    </citation>
    <scope>NUCLEOTIDE SEQUENCE [LARGE SCALE GENOMIC DNA]</scope>
    <source>
        <tissue evidence="1">Leaf</tissue>
    </source>
</reference>
<sequence length="97" mass="11074">MPLLPWLIPSFGEHTERAYYKACNAAPSTIQKQQKRKEMARRDDQVIGEPVVGCPSFGRLWRWESLMLYLHLLLPALPAKGELPSDCFSLNVVVSYL</sequence>
<evidence type="ECO:0000313" key="2">
    <source>
        <dbReference type="Proteomes" id="UP000607653"/>
    </source>
</evidence>
<name>A0A823A1L4_NELNU</name>
<evidence type="ECO:0000313" key="1">
    <source>
        <dbReference type="EMBL" id="DAD48048.1"/>
    </source>
</evidence>
<keyword evidence="2" id="KW-1185">Reference proteome</keyword>
<proteinExistence type="predicted"/>
<dbReference type="EMBL" id="DUZY01000008">
    <property type="protein sequence ID" value="DAD48048.1"/>
    <property type="molecule type" value="Genomic_DNA"/>
</dbReference>
<gene>
    <name evidence="1" type="ORF">HUJ06_017985</name>
</gene>
<dbReference type="Proteomes" id="UP000607653">
    <property type="component" value="Unassembled WGS sequence"/>
</dbReference>
<protein>
    <submittedName>
        <fullName evidence="1">Uncharacterized protein</fullName>
    </submittedName>
</protein>
<accession>A0A823A1L4</accession>
<organism evidence="1 2">
    <name type="scientific">Nelumbo nucifera</name>
    <name type="common">Sacred lotus</name>
    <dbReference type="NCBI Taxonomy" id="4432"/>
    <lineage>
        <taxon>Eukaryota</taxon>
        <taxon>Viridiplantae</taxon>
        <taxon>Streptophyta</taxon>
        <taxon>Embryophyta</taxon>
        <taxon>Tracheophyta</taxon>
        <taxon>Spermatophyta</taxon>
        <taxon>Magnoliopsida</taxon>
        <taxon>Proteales</taxon>
        <taxon>Nelumbonaceae</taxon>
        <taxon>Nelumbo</taxon>
    </lineage>
</organism>
<dbReference type="AlphaFoldDB" id="A0A823A1L4"/>